<evidence type="ECO:0000256" key="1">
    <source>
        <dbReference type="ARBA" id="ARBA00006576"/>
    </source>
</evidence>
<reference evidence="7 8" key="1">
    <citation type="submission" date="2024-01" db="EMBL/GenBank/DDBJ databases">
        <title>the genome sequence of strain Microbacterium schleiferi NBRC 15075.</title>
        <authorList>
            <person name="Ding Y."/>
            <person name="Zhang G."/>
        </authorList>
    </citation>
    <scope>NUCLEOTIDE SEQUENCE [LARGE SCALE GENOMIC DNA]</scope>
    <source>
        <strain evidence="7 8">NBRC 15075</strain>
    </source>
</reference>
<accession>A0ABU7VBP5</accession>
<dbReference type="PANTHER" id="PTHR11086:SF18">
    <property type="entry name" value="DEOXYCYTIDYLATE DEAMINASE"/>
    <property type="match status" value="1"/>
</dbReference>
<comment type="similarity">
    <text evidence="1">Belongs to the cytidine and deoxycytidylate deaminase family.</text>
</comment>
<evidence type="ECO:0000256" key="2">
    <source>
        <dbReference type="ARBA" id="ARBA00022723"/>
    </source>
</evidence>
<evidence type="ECO:0000313" key="8">
    <source>
        <dbReference type="Proteomes" id="UP001351900"/>
    </source>
</evidence>
<evidence type="ECO:0000259" key="6">
    <source>
        <dbReference type="PROSITE" id="PS51747"/>
    </source>
</evidence>
<sequence length="626" mass="69033">MTDAISGKNVSELTLGDVRVPEEDGFMPFTRHPIYFALTRPIGTHTSSVTSALVESLNDADYYVHRIRLSNIIAKVYLEITGNELPATVENDRRRFTSYRGLMRAGDTLRLLDPALVGKVAVLEINRRRKDAEFEALEKGKRGIAYLITHLMHPAEVQTLRSVYGQRFFLIAANAERSSRQSYLAEGYARETQKEASGSQLKTDIGASQPEFSPEEKDSIQLARELIAIDAGIKSSMQHLSPKRRLNVDDTFHLADLFVRSRAESFKASPSHLRVDSDVKHEVRRFVNQVFSNPFGTPTVNETAMATAFLAARSSVSLGRSVGAVVVNDSGSVISTGWNEVARPSGGPYRENDEPDHRDHMNGFDPSDVSRVDAIQSFVSTLLSPGSWAETIPTIEQDYPESASWLSELAKYLPPEGLSPSTRAVAGLAGLESFDNTRIMHLIEFGRSVHAEMAALSDAFRRGVGGTELSIYVTTFPCHECTRNLISFGLKEVVYVEPYGKSMAELLYGDEIQVFPSEEKRKNDTKVVFTPYGGVAPKRLQDLFSVLPRKRGFSDRAGARNIGAAVDWSLERATLRPAFVDYPPGFNPAEVVPVLEVARLASEVVVAESAVAKITSAANNYPHSNE</sequence>
<dbReference type="PROSITE" id="PS51747">
    <property type="entry name" value="CYT_DCMP_DEAMINASES_2"/>
    <property type="match status" value="1"/>
</dbReference>
<keyword evidence="2" id="KW-0479">Metal-binding</keyword>
<name>A0ABU7VBP5_9MICO</name>
<dbReference type="Pfam" id="PF00383">
    <property type="entry name" value="dCMP_cyt_deam_1"/>
    <property type="match status" value="1"/>
</dbReference>
<feature type="region of interest" description="Disordered" evidence="5">
    <location>
        <begin position="194"/>
        <end position="214"/>
    </location>
</feature>
<dbReference type="PANTHER" id="PTHR11086">
    <property type="entry name" value="DEOXYCYTIDYLATE DEAMINASE-RELATED"/>
    <property type="match status" value="1"/>
</dbReference>
<keyword evidence="3" id="KW-0378">Hydrolase</keyword>
<dbReference type="RefSeq" id="WP_331792290.1">
    <property type="nucleotide sequence ID" value="NZ_BAAAUO010000001.1"/>
</dbReference>
<feature type="domain" description="CMP/dCMP-type deaminase" evidence="6">
    <location>
        <begin position="299"/>
        <end position="515"/>
    </location>
</feature>
<evidence type="ECO:0000256" key="5">
    <source>
        <dbReference type="SAM" id="MobiDB-lite"/>
    </source>
</evidence>
<dbReference type="InterPro" id="IPR015517">
    <property type="entry name" value="dCMP_deaminase-rel"/>
</dbReference>
<keyword evidence="4" id="KW-0862">Zinc</keyword>
<dbReference type="Proteomes" id="UP001351900">
    <property type="component" value="Unassembled WGS sequence"/>
</dbReference>
<keyword evidence="8" id="KW-1185">Reference proteome</keyword>
<dbReference type="SUPFAM" id="SSF53927">
    <property type="entry name" value="Cytidine deaminase-like"/>
    <property type="match status" value="1"/>
</dbReference>
<dbReference type="InterPro" id="IPR002125">
    <property type="entry name" value="CMP_dCMP_dom"/>
</dbReference>
<dbReference type="Gene3D" id="3.40.140.10">
    <property type="entry name" value="Cytidine Deaminase, domain 2"/>
    <property type="match status" value="1"/>
</dbReference>
<comment type="caution">
    <text evidence="7">The sequence shown here is derived from an EMBL/GenBank/DDBJ whole genome shotgun (WGS) entry which is preliminary data.</text>
</comment>
<protein>
    <recommendedName>
        <fullName evidence="6">CMP/dCMP-type deaminase domain-containing protein</fullName>
    </recommendedName>
</protein>
<organism evidence="7 8">
    <name type="scientific">Microbacterium schleiferi</name>
    <dbReference type="NCBI Taxonomy" id="69362"/>
    <lineage>
        <taxon>Bacteria</taxon>
        <taxon>Bacillati</taxon>
        <taxon>Actinomycetota</taxon>
        <taxon>Actinomycetes</taxon>
        <taxon>Micrococcales</taxon>
        <taxon>Microbacteriaceae</taxon>
        <taxon>Microbacterium</taxon>
    </lineage>
</organism>
<evidence type="ECO:0000313" key="7">
    <source>
        <dbReference type="EMBL" id="MEF2256209.1"/>
    </source>
</evidence>
<dbReference type="PROSITE" id="PS00903">
    <property type="entry name" value="CYT_DCMP_DEAMINASES_1"/>
    <property type="match status" value="1"/>
</dbReference>
<evidence type="ECO:0000256" key="4">
    <source>
        <dbReference type="ARBA" id="ARBA00022833"/>
    </source>
</evidence>
<dbReference type="InterPro" id="IPR016193">
    <property type="entry name" value="Cytidine_deaminase-like"/>
</dbReference>
<dbReference type="EMBL" id="JAZHOV010000008">
    <property type="protein sequence ID" value="MEF2256209.1"/>
    <property type="molecule type" value="Genomic_DNA"/>
</dbReference>
<dbReference type="InterPro" id="IPR016192">
    <property type="entry name" value="APOBEC/CMP_deaminase_Zn-bd"/>
</dbReference>
<gene>
    <name evidence="7" type="ORF">V2V91_13860</name>
</gene>
<proteinExistence type="inferred from homology"/>
<evidence type="ECO:0000256" key="3">
    <source>
        <dbReference type="ARBA" id="ARBA00022801"/>
    </source>
</evidence>